<accession>A0AAV1CC93</accession>
<proteinExistence type="inferred from homology"/>
<sequence>MDLMSIKEKEDGGGGGVGRSKKKGLIFRAWNRYCKSLGGGMKRSKSWPSGNRVAPEGSFWVYVGEEKQKFCIKTQCLNHPLFKILLEEAESEYGFTIDGPLELPCEVGLFIKVLMEMDCDDVKDGGSRRRRCASFSPRSSTSYHHLPSPRSMLAFNKVH</sequence>
<evidence type="ECO:0000313" key="3">
    <source>
        <dbReference type="Proteomes" id="UP001161247"/>
    </source>
</evidence>
<dbReference type="EMBL" id="OX459119">
    <property type="protein sequence ID" value="CAI9093136.1"/>
    <property type="molecule type" value="Genomic_DNA"/>
</dbReference>
<keyword evidence="3" id="KW-1185">Reference proteome</keyword>
<gene>
    <name evidence="2" type="ORF">OLC1_LOCUS4629</name>
</gene>
<name>A0AAV1CC93_OLDCO</name>
<organism evidence="2 3">
    <name type="scientific">Oldenlandia corymbosa var. corymbosa</name>
    <dbReference type="NCBI Taxonomy" id="529605"/>
    <lineage>
        <taxon>Eukaryota</taxon>
        <taxon>Viridiplantae</taxon>
        <taxon>Streptophyta</taxon>
        <taxon>Embryophyta</taxon>
        <taxon>Tracheophyta</taxon>
        <taxon>Spermatophyta</taxon>
        <taxon>Magnoliopsida</taxon>
        <taxon>eudicotyledons</taxon>
        <taxon>Gunneridae</taxon>
        <taxon>Pentapetalae</taxon>
        <taxon>asterids</taxon>
        <taxon>lamiids</taxon>
        <taxon>Gentianales</taxon>
        <taxon>Rubiaceae</taxon>
        <taxon>Rubioideae</taxon>
        <taxon>Spermacoceae</taxon>
        <taxon>Hedyotis-Oldenlandia complex</taxon>
        <taxon>Oldenlandia</taxon>
    </lineage>
</organism>
<dbReference type="PANTHER" id="PTHR31374">
    <property type="entry name" value="AUXIN-INDUCED PROTEIN-LIKE-RELATED"/>
    <property type="match status" value="1"/>
</dbReference>
<evidence type="ECO:0000256" key="1">
    <source>
        <dbReference type="ARBA" id="ARBA00006974"/>
    </source>
</evidence>
<dbReference type="AlphaFoldDB" id="A0AAV1CC93"/>
<protein>
    <submittedName>
        <fullName evidence="2">OLC1v1028557C1</fullName>
    </submittedName>
</protein>
<dbReference type="InterPro" id="IPR003676">
    <property type="entry name" value="SAUR_fam"/>
</dbReference>
<evidence type="ECO:0000313" key="2">
    <source>
        <dbReference type="EMBL" id="CAI9093136.1"/>
    </source>
</evidence>
<dbReference type="Proteomes" id="UP001161247">
    <property type="component" value="Chromosome 2"/>
</dbReference>
<comment type="similarity">
    <text evidence="1">Belongs to the ARG7 family.</text>
</comment>
<dbReference type="PANTHER" id="PTHR31374:SF118">
    <property type="entry name" value="OS01G0924966 PROTEIN"/>
    <property type="match status" value="1"/>
</dbReference>
<dbReference type="Pfam" id="PF02519">
    <property type="entry name" value="Auxin_inducible"/>
    <property type="match status" value="1"/>
</dbReference>
<dbReference type="GO" id="GO:0009733">
    <property type="term" value="P:response to auxin"/>
    <property type="evidence" value="ECO:0007669"/>
    <property type="project" value="InterPro"/>
</dbReference>
<reference evidence="2" key="1">
    <citation type="submission" date="2023-03" db="EMBL/GenBank/DDBJ databases">
        <authorList>
            <person name="Julca I."/>
        </authorList>
    </citation>
    <scope>NUCLEOTIDE SEQUENCE</scope>
</reference>